<dbReference type="InParanoid" id="A0A4R6QMZ8"/>
<keyword evidence="2" id="KW-1185">Reference proteome</keyword>
<dbReference type="AlphaFoldDB" id="A0A4R6QMZ8"/>
<accession>A0A4R6QMZ8</accession>
<dbReference type="Proteomes" id="UP000295361">
    <property type="component" value="Unassembled WGS sequence"/>
</dbReference>
<evidence type="ECO:0000313" key="1">
    <source>
        <dbReference type="EMBL" id="TDP72346.1"/>
    </source>
</evidence>
<evidence type="ECO:0000313" key="2">
    <source>
        <dbReference type="Proteomes" id="UP000295361"/>
    </source>
</evidence>
<sequence length="94" mass="10898">MFIQILAALGLAICLLLGIRMCLSAPRQRRLDAVLRRWGYGLKARALGLYHWRATRRQAAREAEAAIERARKKGQWEGNVYRPESFDKKPRKPH</sequence>
<protein>
    <submittedName>
        <fullName evidence="1">Uncharacterized protein</fullName>
    </submittedName>
</protein>
<proteinExistence type="predicted"/>
<comment type="caution">
    <text evidence="1">The sequence shown here is derived from an EMBL/GenBank/DDBJ whole genome shotgun (WGS) entry which is preliminary data.</text>
</comment>
<name>A0A4R6QMZ8_9BURK</name>
<dbReference type="EMBL" id="SNXS01000002">
    <property type="protein sequence ID" value="TDP72346.1"/>
    <property type="molecule type" value="Genomic_DNA"/>
</dbReference>
<gene>
    <name evidence="1" type="ORF">DES47_10291</name>
</gene>
<reference evidence="1 2" key="1">
    <citation type="submission" date="2019-03" db="EMBL/GenBank/DDBJ databases">
        <title>Genomic Encyclopedia of Type Strains, Phase IV (KMG-IV): sequencing the most valuable type-strain genomes for metagenomic binning, comparative biology and taxonomic classification.</title>
        <authorList>
            <person name="Goeker M."/>
        </authorList>
    </citation>
    <scope>NUCLEOTIDE SEQUENCE [LARGE SCALE GENOMIC DNA]</scope>
    <source>
        <strain evidence="1 2">DSM 16998</strain>
    </source>
</reference>
<dbReference type="RefSeq" id="WP_133699819.1">
    <property type="nucleotide sequence ID" value="NZ_SNXS01000002.1"/>
</dbReference>
<organism evidence="1 2">
    <name type="scientific">Roseateles toxinivorans</name>
    <dbReference type="NCBI Taxonomy" id="270368"/>
    <lineage>
        <taxon>Bacteria</taxon>
        <taxon>Pseudomonadati</taxon>
        <taxon>Pseudomonadota</taxon>
        <taxon>Betaproteobacteria</taxon>
        <taxon>Burkholderiales</taxon>
        <taxon>Sphaerotilaceae</taxon>
        <taxon>Roseateles</taxon>
    </lineage>
</organism>